<keyword evidence="1" id="KW-0472">Membrane</keyword>
<gene>
    <name evidence="2" type="ORF">BDV35DRAFT_20490</name>
</gene>
<proteinExistence type="predicted"/>
<reference evidence="2" key="1">
    <citation type="submission" date="2019-04" db="EMBL/GenBank/DDBJ databases">
        <title>Friends and foes A comparative genomics study of 23 Aspergillus species from section Flavi.</title>
        <authorList>
            <consortium name="DOE Joint Genome Institute"/>
            <person name="Kjaerbolling I."/>
            <person name="Vesth T."/>
            <person name="Frisvad J.C."/>
            <person name="Nybo J.L."/>
            <person name="Theobald S."/>
            <person name="Kildgaard S."/>
            <person name="Isbrandt T."/>
            <person name="Kuo A."/>
            <person name="Sato A."/>
            <person name="Lyhne E.K."/>
            <person name="Kogle M.E."/>
            <person name="Wiebenga A."/>
            <person name="Kun R.S."/>
            <person name="Lubbers R.J."/>
            <person name="Makela M.R."/>
            <person name="Barry K."/>
            <person name="Chovatia M."/>
            <person name="Clum A."/>
            <person name="Daum C."/>
            <person name="Haridas S."/>
            <person name="He G."/>
            <person name="LaButti K."/>
            <person name="Lipzen A."/>
            <person name="Mondo S."/>
            <person name="Riley R."/>
            <person name="Salamov A."/>
            <person name="Simmons B.A."/>
            <person name="Magnuson J.K."/>
            <person name="Henrissat B."/>
            <person name="Mortensen U.H."/>
            <person name="Larsen T.O."/>
            <person name="Devries R.P."/>
            <person name="Grigoriev I.V."/>
            <person name="Machida M."/>
            <person name="Baker S.E."/>
            <person name="Andersen M.R."/>
        </authorList>
    </citation>
    <scope>NUCLEOTIDE SEQUENCE [LARGE SCALE GENOMIC DNA]</scope>
    <source>
        <strain evidence="2">CBS 121.62</strain>
    </source>
</reference>
<evidence type="ECO:0000313" key="2">
    <source>
        <dbReference type="EMBL" id="KAB8242668.1"/>
    </source>
</evidence>
<evidence type="ECO:0000256" key="1">
    <source>
        <dbReference type="SAM" id="Phobius"/>
    </source>
</evidence>
<keyword evidence="1" id="KW-1133">Transmembrane helix</keyword>
<feature type="transmembrane region" description="Helical" evidence="1">
    <location>
        <begin position="14"/>
        <end position="33"/>
    </location>
</feature>
<dbReference type="EMBL" id="ML734658">
    <property type="protein sequence ID" value="KAB8242668.1"/>
    <property type="molecule type" value="Genomic_DNA"/>
</dbReference>
<name>A0A5N6GKY9_ASPFL</name>
<protein>
    <submittedName>
        <fullName evidence="2">Uncharacterized protein</fullName>
    </submittedName>
</protein>
<sequence>MPSLSALSYVWRKIIFMLSLLFKFIYLFIFCIFRNDPYQILQEDVLKSTQSSQHAKIYISLPMYLHLKLNYN</sequence>
<organism evidence="2">
    <name type="scientific">Aspergillus flavus</name>
    <dbReference type="NCBI Taxonomy" id="5059"/>
    <lineage>
        <taxon>Eukaryota</taxon>
        <taxon>Fungi</taxon>
        <taxon>Dikarya</taxon>
        <taxon>Ascomycota</taxon>
        <taxon>Pezizomycotina</taxon>
        <taxon>Eurotiomycetes</taxon>
        <taxon>Eurotiomycetidae</taxon>
        <taxon>Eurotiales</taxon>
        <taxon>Aspergillaceae</taxon>
        <taxon>Aspergillus</taxon>
        <taxon>Aspergillus subgen. Circumdati</taxon>
    </lineage>
</organism>
<dbReference type="AlphaFoldDB" id="A0A5N6GKY9"/>
<accession>A0A5N6GKY9</accession>
<keyword evidence="1" id="KW-0812">Transmembrane</keyword>
<dbReference type="Proteomes" id="UP000325434">
    <property type="component" value="Unassembled WGS sequence"/>
</dbReference>